<evidence type="ECO:0008006" key="4">
    <source>
        <dbReference type="Google" id="ProtNLM"/>
    </source>
</evidence>
<sequence>GTPDQPASRPAPPSVPPPAGPARAGGAMSSDGRKEHRQKIQRMLAARDQAQKFKDDLAAQDKIKKAAQAKAAAIEAKRKEAADKLLAEKLAQAARPRKVLVCGDARGGLAKLAATVEAQASKVGAFDLVLCVGSFFAEAAGVDEAAAAFLRGESRLPTRVHFIDTGAALLHASPGGRQLCENLHFLGGYGIREVCGLRVAFLSGVYDPTRYDRSDVDFVGGAFTRRAVSELMRVASEEKHGVDILLTSGWPADLDLKVGDESLRPAVLGDGAHWRLSAAPPLADLCFALEPRYHVFGAADLFYQRPPFQVPRLEHVCRCIGLGSVGGAGKQRKWLHALSLSPMRYMKKDDLRLLPTNTTPNPFVGRPKPEAAQGEPTGKRKLPEADDDAELPERAVSALLAGEAQECRSLLGRLADRGLLCEGVLPERRADPKAKAKAKAAPGPVAGGLEGGAAQDAAQPGGAEEAGPRKMPKGTAVTFKEQAADEWQPETEEEKARAEAAKEVLATVPEKGVVRYTFRDEGSLGIRLSRDVPPWILEVRDGTLSAKKAPRVPVGGVVLAVNGFELKEKDDKIVAECLKRRPVIIDVQWPLDQGQPTVLRA</sequence>
<feature type="compositionally biased region" description="Low complexity" evidence="1">
    <location>
        <begin position="452"/>
        <end position="465"/>
    </location>
</feature>
<dbReference type="Proteomes" id="UP001189429">
    <property type="component" value="Unassembled WGS sequence"/>
</dbReference>
<keyword evidence="3" id="KW-1185">Reference proteome</keyword>
<dbReference type="PANTHER" id="PTHR12072:SF4">
    <property type="entry name" value="CWF19-LIKE PROTEIN 1"/>
    <property type="match status" value="1"/>
</dbReference>
<comment type="caution">
    <text evidence="2">The sequence shown here is derived from an EMBL/GenBank/DDBJ whole genome shotgun (WGS) entry which is preliminary data.</text>
</comment>
<evidence type="ECO:0000313" key="2">
    <source>
        <dbReference type="EMBL" id="CAK0821266.1"/>
    </source>
</evidence>
<protein>
    <recommendedName>
        <fullName evidence="4">PDZ domain-containing protein</fullName>
    </recommendedName>
</protein>
<feature type="non-terminal residue" evidence="2">
    <location>
        <position position="1"/>
    </location>
</feature>
<feature type="compositionally biased region" description="Pro residues" evidence="1">
    <location>
        <begin position="9"/>
        <end position="20"/>
    </location>
</feature>
<evidence type="ECO:0000313" key="3">
    <source>
        <dbReference type="Proteomes" id="UP001189429"/>
    </source>
</evidence>
<organism evidence="2 3">
    <name type="scientific">Prorocentrum cordatum</name>
    <dbReference type="NCBI Taxonomy" id="2364126"/>
    <lineage>
        <taxon>Eukaryota</taxon>
        <taxon>Sar</taxon>
        <taxon>Alveolata</taxon>
        <taxon>Dinophyceae</taxon>
        <taxon>Prorocentrales</taxon>
        <taxon>Prorocentraceae</taxon>
        <taxon>Prorocentrum</taxon>
    </lineage>
</organism>
<gene>
    <name evidence="2" type="ORF">PCOR1329_LOCUS22628</name>
</gene>
<dbReference type="InterPro" id="IPR040194">
    <property type="entry name" value="Cwf19-like"/>
</dbReference>
<dbReference type="EMBL" id="CAUYUJ010007580">
    <property type="protein sequence ID" value="CAK0821266.1"/>
    <property type="molecule type" value="Genomic_DNA"/>
</dbReference>
<name>A0ABN9RQH1_9DINO</name>
<reference evidence="2" key="1">
    <citation type="submission" date="2023-10" db="EMBL/GenBank/DDBJ databases">
        <authorList>
            <person name="Chen Y."/>
            <person name="Shah S."/>
            <person name="Dougan E. K."/>
            <person name="Thang M."/>
            <person name="Chan C."/>
        </authorList>
    </citation>
    <scope>NUCLEOTIDE SEQUENCE [LARGE SCALE GENOMIC DNA]</scope>
</reference>
<feature type="region of interest" description="Disordered" evidence="1">
    <location>
        <begin position="1"/>
        <end position="42"/>
    </location>
</feature>
<dbReference type="PANTHER" id="PTHR12072">
    <property type="entry name" value="CWF19, CELL CYCLE CONTROL PROTEIN"/>
    <property type="match status" value="1"/>
</dbReference>
<proteinExistence type="predicted"/>
<feature type="region of interest" description="Disordered" evidence="1">
    <location>
        <begin position="429"/>
        <end position="475"/>
    </location>
</feature>
<evidence type="ECO:0000256" key="1">
    <source>
        <dbReference type="SAM" id="MobiDB-lite"/>
    </source>
</evidence>
<feature type="region of interest" description="Disordered" evidence="1">
    <location>
        <begin position="357"/>
        <end position="389"/>
    </location>
</feature>
<accession>A0ABN9RQH1</accession>